<protein>
    <submittedName>
        <fullName evidence="1">Uncharacterized protein</fullName>
    </submittedName>
</protein>
<dbReference type="GeneID" id="20806438"/>
<reference evidence="1" key="1">
    <citation type="submission" date="2013-12" db="EMBL/GenBank/DDBJ databases">
        <title>The Genome Sequence of Aphanomyces astaci APO3.</title>
        <authorList>
            <consortium name="The Broad Institute Genomics Platform"/>
            <person name="Russ C."/>
            <person name="Tyler B."/>
            <person name="van West P."/>
            <person name="Dieguez-Uribeondo J."/>
            <person name="Young S.K."/>
            <person name="Zeng Q."/>
            <person name="Gargeya S."/>
            <person name="Fitzgerald M."/>
            <person name="Abouelleil A."/>
            <person name="Alvarado L."/>
            <person name="Chapman S.B."/>
            <person name="Gainer-Dewar J."/>
            <person name="Goldberg J."/>
            <person name="Griggs A."/>
            <person name="Gujja S."/>
            <person name="Hansen M."/>
            <person name="Howarth C."/>
            <person name="Imamovic A."/>
            <person name="Ireland A."/>
            <person name="Larimer J."/>
            <person name="McCowan C."/>
            <person name="Murphy C."/>
            <person name="Pearson M."/>
            <person name="Poon T.W."/>
            <person name="Priest M."/>
            <person name="Roberts A."/>
            <person name="Saif S."/>
            <person name="Shea T."/>
            <person name="Sykes S."/>
            <person name="Wortman J."/>
            <person name="Nusbaum C."/>
            <person name="Birren B."/>
        </authorList>
    </citation>
    <scope>NUCLEOTIDE SEQUENCE [LARGE SCALE GENOMIC DNA]</scope>
    <source>
        <strain evidence="1">APO3</strain>
    </source>
</reference>
<dbReference type="AlphaFoldDB" id="W4GWX2"/>
<name>W4GWX2_APHAT</name>
<dbReference type="RefSeq" id="XP_009827261.1">
    <property type="nucleotide sequence ID" value="XM_009828959.1"/>
</dbReference>
<proteinExistence type="predicted"/>
<accession>W4GWX2</accession>
<gene>
    <name evidence="1" type="ORF">H257_04442</name>
</gene>
<sequence length="69" mass="7909">MRNLYVNSQSFTTRAYLALPDEVKFWDCELSGTPEVEDQFKRHASAVAWRQYNAGNQTLHSSVFGLLGR</sequence>
<dbReference type="VEuPathDB" id="FungiDB:H257_04442"/>
<dbReference type="EMBL" id="KI913120">
    <property type="protein sequence ID" value="ETV83831.1"/>
    <property type="molecule type" value="Genomic_DNA"/>
</dbReference>
<dbReference type="OrthoDB" id="10358865at2759"/>
<organism evidence="1">
    <name type="scientific">Aphanomyces astaci</name>
    <name type="common">Crayfish plague agent</name>
    <dbReference type="NCBI Taxonomy" id="112090"/>
    <lineage>
        <taxon>Eukaryota</taxon>
        <taxon>Sar</taxon>
        <taxon>Stramenopiles</taxon>
        <taxon>Oomycota</taxon>
        <taxon>Saprolegniomycetes</taxon>
        <taxon>Saprolegniales</taxon>
        <taxon>Verrucalvaceae</taxon>
        <taxon>Aphanomyces</taxon>
    </lineage>
</organism>
<evidence type="ECO:0000313" key="1">
    <source>
        <dbReference type="EMBL" id="ETV83831.1"/>
    </source>
</evidence>